<keyword evidence="2 6" id="KW-0645">Protease</keyword>
<dbReference type="SUPFAM" id="SSF52743">
    <property type="entry name" value="Subtilisin-like"/>
    <property type="match status" value="1"/>
</dbReference>
<dbReference type="InterPro" id="IPR015500">
    <property type="entry name" value="Peptidase_S8_subtilisin-rel"/>
</dbReference>
<evidence type="ECO:0000256" key="7">
    <source>
        <dbReference type="SAM" id="SignalP"/>
    </source>
</evidence>
<dbReference type="GO" id="GO:0004252">
    <property type="term" value="F:serine-type endopeptidase activity"/>
    <property type="evidence" value="ECO:0007669"/>
    <property type="project" value="UniProtKB-UniRule"/>
</dbReference>
<feature type="active site" description="Charge relay system" evidence="5 6">
    <location>
        <position position="246"/>
    </location>
</feature>
<reference evidence="9" key="1">
    <citation type="submission" date="2022-10" db="EMBL/GenBank/DDBJ databases">
        <title>The complete genomes of actinobacterial strains from the NBC collection.</title>
        <authorList>
            <person name="Joergensen T.S."/>
            <person name="Alvarez Arevalo M."/>
            <person name="Sterndorff E.B."/>
            <person name="Faurdal D."/>
            <person name="Vuksanovic O."/>
            <person name="Mourched A.-S."/>
            <person name="Charusanti P."/>
            <person name="Shaw S."/>
            <person name="Blin K."/>
            <person name="Weber T."/>
        </authorList>
    </citation>
    <scope>NUCLEOTIDE SEQUENCE</scope>
    <source>
        <strain evidence="9">NBC_00093</strain>
    </source>
</reference>
<dbReference type="PANTHER" id="PTHR43806">
    <property type="entry name" value="PEPTIDASE S8"/>
    <property type="match status" value="1"/>
</dbReference>
<keyword evidence="4 6" id="KW-0720">Serine protease</keyword>
<dbReference type="InterPro" id="IPR050131">
    <property type="entry name" value="Peptidase_S8_subtilisin-like"/>
</dbReference>
<proteinExistence type="inferred from homology"/>
<evidence type="ECO:0000256" key="4">
    <source>
        <dbReference type="ARBA" id="ARBA00022825"/>
    </source>
</evidence>
<gene>
    <name evidence="9" type="ORF">OHA22_39005</name>
</gene>
<dbReference type="PROSITE" id="PS00137">
    <property type="entry name" value="SUBTILASE_HIS"/>
    <property type="match status" value="1"/>
</dbReference>
<accession>A0AAU2AB27</accession>
<dbReference type="AlphaFoldDB" id="A0AAU2AB27"/>
<protein>
    <submittedName>
        <fullName evidence="9">S8 family serine peptidase</fullName>
    </submittedName>
</protein>
<feature type="domain" description="Peptidase S8/S53" evidence="8">
    <location>
        <begin position="237"/>
        <end position="511"/>
    </location>
</feature>
<evidence type="ECO:0000256" key="3">
    <source>
        <dbReference type="ARBA" id="ARBA00022801"/>
    </source>
</evidence>
<evidence type="ECO:0000256" key="1">
    <source>
        <dbReference type="ARBA" id="ARBA00011073"/>
    </source>
</evidence>
<dbReference type="InterPro" id="IPR023828">
    <property type="entry name" value="Peptidase_S8_Ser-AS"/>
</dbReference>
<dbReference type="Pfam" id="PF00082">
    <property type="entry name" value="Peptidase_S8"/>
    <property type="match status" value="1"/>
</dbReference>
<dbReference type="PROSITE" id="PS51892">
    <property type="entry name" value="SUBTILASE"/>
    <property type="match status" value="1"/>
</dbReference>
<evidence type="ECO:0000313" key="9">
    <source>
        <dbReference type="EMBL" id="WTT21098.1"/>
    </source>
</evidence>
<dbReference type="InterPro" id="IPR036852">
    <property type="entry name" value="Peptidase_S8/S53_dom_sf"/>
</dbReference>
<dbReference type="PRINTS" id="PR00723">
    <property type="entry name" value="SUBTILISIN"/>
</dbReference>
<dbReference type="InterPro" id="IPR000209">
    <property type="entry name" value="Peptidase_S8/S53_dom"/>
</dbReference>
<evidence type="ECO:0000256" key="6">
    <source>
        <dbReference type="PROSITE-ProRule" id="PRU01240"/>
    </source>
</evidence>
<dbReference type="EMBL" id="CP108222">
    <property type="protein sequence ID" value="WTT21098.1"/>
    <property type="molecule type" value="Genomic_DNA"/>
</dbReference>
<name>A0AAU2AB27_9ACTN</name>
<keyword evidence="3 6" id="KW-0378">Hydrolase</keyword>
<feature type="signal peptide" evidence="7">
    <location>
        <begin position="1"/>
        <end position="45"/>
    </location>
</feature>
<feature type="chain" id="PRO_5043962138" evidence="7">
    <location>
        <begin position="46"/>
        <end position="1171"/>
    </location>
</feature>
<evidence type="ECO:0000256" key="5">
    <source>
        <dbReference type="PIRSR" id="PIRSR615500-1"/>
    </source>
</evidence>
<dbReference type="PROSITE" id="PS00138">
    <property type="entry name" value="SUBTILASE_SER"/>
    <property type="match status" value="1"/>
</dbReference>
<organism evidence="9">
    <name type="scientific">Streptomyces sp. NBC_00093</name>
    <dbReference type="NCBI Taxonomy" id="2975649"/>
    <lineage>
        <taxon>Bacteria</taxon>
        <taxon>Bacillati</taxon>
        <taxon>Actinomycetota</taxon>
        <taxon>Actinomycetes</taxon>
        <taxon>Kitasatosporales</taxon>
        <taxon>Streptomycetaceae</taxon>
        <taxon>Streptomyces</taxon>
    </lineage>
</organism>
<dbReference type="Gene3D" id="3.40.50.200">
    <property type="entry name" value="Peptidase S8/S53 domain"/>
    <property type="match status" value="1"/>
</dbReference>
<sequence>MIPPAPAHRPGRRPGSPRPAIALTASVLAAALTAAALAASPPAGASDTVPETTDGQTSVTLITGDVVQVTEVGAGRRSVQVEAGEGRSDIVFYQREDAGNFSVIPSDALGLVTDGTLDARLFDITALTRNGYADRDTLPLIVQHTGDRTPSALAKADGATVGKTLESIDATAVEELPAEAGEFWADIVREPTSASVSAMKLESGLSKVWLDAPVETRDDIGNAQIGVPAARAAGYTGEGVKVAVLDTGWAHAHPDLQGRVTTERNLINGSDNAEDDNGHGTHVAGIVAGSGAASDGRYEGVAPGADLLIGKVMDAGGSGFSSTIIAGMEWAVAQGADVVNMSLGTRLPSPGTDPLSLAVNSLSAQGDALFVVSAGNSGPGATTIGAPAAADAALTVGAVDSTGAIASFSSRGPRLGDGAVKPDITAPGVAVISARAKGTPIGDVDPTGPQGPIDDDYTALSGTSMAAPATAGAVALLAQAHPDWGGQQLKDGIKSTASPQPDQGVHVQGNGLVDVARGTRKTVTASPAGLSTGLFTWPHTANPAETKAITYRNGTDAPVTLTITPSPDGATPPEGTLSLSATEVTVPAHGESTVEVTIDPSAGIPSTGASYAWRLVAATADGGTRVQTTVGARFEEESYDLDLTALDRNGSTPLSPYSATIAIDRLDRTGASVFASINTTRPEGHLRLPKGRYGLTALINTVDPETKRPTDLTLESRPGIALDRNTSIELDARKGRPAAVGVPDDAVAPWFREFGAQHTSVDPTGTRETSGFGVFTPYYSTTALSAVPTPPADRDGIYRYFYRTTLAAPAEPGALIGGPVYALVEEKKGGIPGRLSYDVPLRRLAKVEASYGKRDGSRAGGARIISGFVGGQTSLITVVRNAPLAATRVEYYSADPDVTWTGVLGHYMTPDDGSYYPLGRQHSNPRTYKPGTTTQETWNQPVVGPALPSNGQFLTRTGNRVAPEFSLWGDSDPSHYNWNDRAFSQGVATLYRDGTEVGSLNRPWPDEENFDNFTNFWTVPSEAADYRLDVSASRSTSWHGQRSQRVQASWTFRSAATDATAPLPLTVLRFQPPTDPNGIAPADTEFTIPFTVQQQGPRRHRGLDTVKVEVSYDDGATWTTVPTRVRGTTGKAVLTHPAASATSGWVTLRAGGEDHSGNTFSETITRAYPIG</sequence>
<dbReference type="GO" id="GO:0006508">
    <property type="term" value="P:proteolysis"/>
    <property type="evidence" value="ECO:0007669"/>
    <property type="project" value="UniProtKB-KW"/>
</dbReference>
<dbReference type="InterPro" id="IPR022398">
    <property type="entry name" value="Peptidase_S8_His-AS"/>
</dbReference>
<evidence type="ECO:0000259" key="8">
    <source>
        <dbReference type="Pfam" id="PF00082"/>
    </source>
</evidence>
<comment type="similarity">
    <text evidence="1 6">Belongs to the peptidase S8 family.</text>
</comment>
<evidence type="ECO:0000256" key="2">
    <source>
        <dbReference type="ARBA" id="ARBA00022670"/>
    </source>
</evidence>
<feature type="active site" description="Charge relay system" evidence="5 6">
    <location>
        <position position="279"/>
    </location>
</feature>
<feature type="active site" description="Charge relay system" evidence="5 6">
    <location>
        <position position="464"/>
    </location>
</feature>
<keyword evidence="7" id="KW-0732">Signal</keyword>
<dbReference type="PANTHER" id="PTHR43806:SF65">
    <property type="entry name" value="SERINE PROTEASE APRX"/>
    <property type="match status" value="1"/>
</dbReference>